<feature type="region of interest" description="Disordered" evidence="1">
    <location>
        <begin position="1"/>
        <end position="20"/>
    </location>
</feature>
<feature type="compositionally biased region" description="Polar residues" evidence="1">
    <location>
        <begin position="8"/>
        <end position="18"/>
    </location>
</feature>
<organism evidence="2 3">
    <name type="scientific">Sulfobacillus benefaciens</name>
    <dbReference type="NCBI Taxonomy" id="453960"/>
    <lineage>
        <taxon>Bacteria</taxon>
        <taxon>Bacillati</taxon>
        <taxon>Bacillota</taxon>
        <taxon>Clostridia</taxon>
        <taxon>Eubacteriales</taxon>
        <taxon>Clostridiales Family XVII. Incertae Sedis</taxon>
        <taxon>Sulfobacillus</taxon>
    </lineage>
</organism>
<name>A0A2T2WU45_9FIRM</name>
<evidence type="ECO:0000313" key="2">
    <source>
        <dbReference type="EMBL" id="PSR25743.1"/>
    </source>
</evidence>
<evidence type="ECO:0000313" key="3">
    <source>
        <dbReference type="Proteomes" id="UP000242699"/>
    </source>
</evidence>
<dbReference type="Proteomes" id="UP000242699">
    <property type="component" value="Unassembled WGS sequence"/>
</dbReference>
<comment type="caution">
    <text evidence="2">The sequence shown here is derived from an EMBL/GenBank/DDBJ whole genome shotgun (WGS) entry which is preliminary data.</text>
</comment>
<dbReference type="AlphaFoldDB" id="A0A2T2WU45"/>
<accession>A0A2T2WU45</accession>
<evidence type="ECO:0000256" key="1">
    <source>
        <dbReference type="SAM" id="MobiDB-lite"/>
    </source>
</evidence>
<protein>
    <submittedName>
        <fullName evidence="2">Uncharacterized protein</fullName>
    </submittedName>
</protein>
<proteinExistence type="predicted"/>
<dbReference type="EMBL" id="PXYT01000050">
    <property type="protein sequence ID" value="PSR25743.1"/>
    <property type="molecule type" value="Genomic_DNA"/>
</dbReference>
<reference evidence="2 3" key="1">
    <citation type="journal article" date="2014" name="BMC Genomics">
        <title>Comparison of environmental and isolate Sulfobacillus genomes reveals diverse carbon, sulfur, nitrogen, and hydrogen metabolisms.</title>
        <authorList>
            <person name="Justice N.B."/>
            <person name="Norman A."/>
            <person name="Brown C.T."/>
            <person name="Singh A."/>
            <person name="Thomas B.C."/>
            <person name="Banfield J.F."/>
        </authorList>
    </citation>
    <scope>NUCLEOTIDE SEQUENCE [LARGE SCALE GENOMIC DNA]</scope>
    <source>
        <strain evidence="2">AMDSBA1</strain>
    </source>
</reference>
<gene>
    <name evidence="2" type="ORF">C7B43_16235</name>
</gene>
<sequence>MDAEWQSRLLQQLNNKTQPGGPVCPLCGHKQFSLLNGVMTPAFSPDFQPNVVRLGGPTLPLVVLTCTHCGWTAQIAARVLDPDFPYDKPSITPASATSSLSQTHDG</sequence>